<dbReference type="RefSeq" id="WP_202978939.1">
    <property type="nucleotide sequence ID" value="NZ_CP021983.2"/>
</dbReference>
<accession>A0A1Z3HT06</accession>
<protein>
    <submittedName>
        <fullName evidence="4">Uncharacterized protein</fullName>
    </submittedName>
</protein>
<reference evidence="4 5" key="1">
    <citation type="journal article" date="2016" name="Biochim. Biophys. Acta">
        <title>Characterization of red-shifted phycobilisomes isolated from the chlorophyll f-containing cyanobacterium Halomicronema hongdechloris.</title>
        <authorList>
            <person name="Li Y."/>
            <person name="Lin Y."/>
            <person name="Garvey C.J."/>
            <person name="Birch D."/>
            <person name="Corkery R.W."/>
            <person name="Loughlin P.C."/>
            <person name="Scheer H."/>
            <person name="Willows R.D."/>
            <person name="Chen M."/>
        </authorList>
    </citation>
    <scope>NUCLEOTIDE SEQUENCE [LARGE SCALE GENOMIC DNA]</scope>
    <source>
        <strain evidence="4 5">C2206</strain>
    </source>
</reference>
<evidence type="ECO:0000259" key="2">
    <source>
        <dbReference type="Pfam" id="PF05226"/>
    </source>
</evidence>
<dbReference type="EMBL" id="CP021983">
    <property type="protein sequence ID" value="ASC73450.1"/>
    <property type="molecule type" value="Genomic_DNA"/>
</dbReference>
<dbReference type="STRING" id="1641165.XM38_18130"/>
<dbReference type="Proteomes" id="UP000191901">
    <property type="component" value="Chromosome"/>
</dbReference>
<evidence type="ECO:0000259" key="3">
    <source>
        <dbReference type="Pfam" id="PF12770"/>
    </source>
</evidence>
<feature type="transmembrane region" description="Helical" evidence="1">
    <location>
        <begin position="789"/>
        <end position="808"/>
    </location>
</feature>
<gene>
    <name evidence="4" type="ORF">XM38_044170</name>
</gene>
<keyword evidence="1" id="KW-0472">Membrane</keyword>
<feature type="domain" description="CHASE2" evidence="2">
    <location>
        <begin position="418"/>
        <end position="744"/>
    </location>
</feature>
<evidence type="ECO:0000313" key="5">
    <source>
        <dbReference type="Proteomes" id="UP000191901"/>
    </source>
</evidence>
<name>A0A1Z3HT06_9CYAN</name>
<dbReference type="AlphaFoldDB" id="A0A1Z3HT06"/>
<evidence type="ECO:0000256" key="1">
    <source>
        <dbReference type="SAM" id="Phobius"/>
    </source>
</evidence>
<sequence>MISIDIDPDTELLPCDRIPPTATSLHLKVHRVEQTCLFDLTWGQGQHLAAALPWRSELLQHYQHWQQAYLQVYRHLEDPAPAPPVSPTSLRGRVQSSGGLTSAVDWSARLVEAEAQLLYDFHRWLRSPELFEIRAQIGHQAQGQPVDLYLTCHPLEVARLPWESWEIGSEFAAVHPLRLVRSPARIRAPANAPPPRRRPRLLVILGDETGLNFAGDRAAIGALNRLAEVVFVGWQPGCHSGELKRQIANTIAADQGWDGLLFAGHSNETALTGGELAIAPGVTLTVRELAPSLAIAQQRGLRFALFNSCSGLNLAESLIDLGLSQVAIFREPVHNQVAHVFLRRFLQRLAAHDDVHTALIQASQALKLEHALTYPSAHLVPSLFRHPDAPLYRIAPKGWRQQLRAWLPTRYEVAVIGVMVTLSLLPPLQRGLLDQRLWSQAIYRDRTGQLPAASPELLLVTIDNDSLIRADISNPRPMDRRYLARVVDKTAQLQPAVISIDYLLDRPLVSDDNILAQTLETAAQDDIWFILATYLDQTGQWLTPLPALGNPDWSWQGDIKLFGQGRLVPLLLSRYSPDWPLPLAYLMALADVLSSGHQSVDLSQGHQAVPAHLTSPRMQPASVTTSAYRLGQTWLHPIVDYSLPPQRLYSQIPAWQLLESSPPQLRQDYPQAVVMIMPGGYGEAGVSELNEDNFPLPAAMAYWRQRQAPANNSTVLLGGEVHGYLFHHFRHRHLVVPLPDLWLVLMAALLSKVIDQTSLHRRRQCIFLVSGSLLYAIISLQVYVAGLVLLPIALPLATLWFYRLPFLMRR</sequence>
<dbReference type="KEGG" id="hhg:XM38_044170"/>
<organism evidence="4 5">
    <name type="scientific">Halomicronema hongdechloris C2206</name>
    <dbReference type="NCBI Taxonomy" id="1641165"/>
    <lineage>
        <taxon>Bacteria</taxon>
        <taxon>Bacillati</taxon>
        <taxon>Cyanobacteriota</taxon>
        <taxon>Cyanophyceae</taxon>
        <taxon>Nodosilineales</taxon>
        <taxon>Nodosilineaceae</taxon>
        <taxon>Halomicronema</taxon>
    </lineage>
</organism>
<keyword evidence="1" id="KW-1133">Transmembrane helix</keyword>
<keyword evidence="1" id="KW-0812">Transmembrane</keyword>
<dbReference type="Pfam" id="PF05226">
    <property type="entry name" value="CHASE2"/>
    <property type="match status" value="1"/>
</dbReference>
<dbReference type="Pfam" id="PF12770">
    <property type="entry name" value="CHAT"/>
    <property type="match status" value="1"/>
</dbReference>
<keyword evidence="5" id="KW-1185">Reference proteome</keyword>
<dbReference type="InterPro" id="IPR024983">
    <property type="entry name" value="CHAT_dom"/>
</dbReference>
<proteinExistence type="predicted"/>
<dbReference type="InterPro" id="IPR007890">
    <property type="entry name" value="CHASE2"/>
</dbReference>
<evidence type="ECO:0000313" key="4">
    <source>
        <dbReference type="EMBL" id="ASC73450.1"/>
    </source>
</evidence>
<feature type="domain" description="CHAT" evidence="3">
    <location>
        <begin position="246"/>
        <end position="369"/>
    </location>
</feature>